<protein>
    <submittedName>
        <fullName evidence="1">Uncharacterized protein</fullName>
    </submittedName>
</protein>
<evidence type="ECO:0000313" key="2">
    <source>
        <dbReference type="Proteomes" id="UP000198405"/>
    </source>
</evidence>
<accession>A0A238ZK54</accession>
<dbReference type="Proteomes" id="UP000198405">
    <property type="component" value="Unassembled WGS sequence"/>
</dbReference>
<keyword evidence="2" id="KW-1185">Reference proteome</keyword>
<dbReference type="EMBL" id="FZOB01000009">
    <property type="protein sequence ID" value="SNR83499.1"/>
    <property type="molecule type" value="Genomic_DNA"/>
</dbReference>
<evidence type="ECO:0000313" key="1">
    <source>
        <dbReference type="EMBL" id="SNR83499.1"/>
    </source>
</evidence>
<dbReference type="RefSeq" id="WP_089323331.1">
    <property type="nucleotide sequence ID" value="NZ_FZOB01000009.1"/>
</dbReference>
<name>A0A238ZK54_9BACT</name>
<gene>
    <name evidence="1" type="ORF">SAMN06265340_10928</name>
</gene>
<proteinExistence type="predicted"/>
<dbReference type="AlphaFoldDB" id="A0A238ZK54"/>
<organism evidence="1 2">
    <name type="scientific">Desulfurobacterium atlanticum</name>
    <dbReference type="NCBI Taxonomy" id="240169"/>
    <lineage>
        <taxon>Bacteria</taxon>
        <taxon>Pseudomonadati</taxon>
        <taxon>Aquificota</taxon>
        <taxon>Aquificia</taxon>
        <taxon>Desulfurobacteriales</taxon>
        <taxon>Desulfurobacteriaceae</taxon>
        <taxon>Desulfurobacterium</taxon>
    </lineage>
</organism>
<reference evidence="2" key="1">
    <citation type="submission" date="2017-06" db="EMBL/GenBank/DDBJ databases">
        <authorList>
            <person name="Varghese N."/>
            <person name="Submissions S."/>
        </authorList>
    </citation>
    <scope>NUCLEOTIDE SEQUENCE [LARGE SCALE GENOMIC DNA]</scope>
    <source>
        <strain evidence="2">DSM 15668</strain>
    </source>
</reference>
<sequence>MDTQIFAYTLSGEPVEIGEPVELGFSFGKFFKRAFKKTTKFIGRAVKNTGKFVNRVVKKSWVPVRKAVARTADRISTSYFGVPVSALFSKPKHTRNINLETPYSRTAPYTSPVKYTPAQANYKAYDRNITSTSASNTTTTTNMLPLLIGAGLAFYMWRKK</sequence>